<feature type="transmembrane region" description="Helical" evidence="8">
    <location>
        <begin position="316"/>
        <end position="336"/>
    </location>
</feature>
<dbReference type="InterPro" id="IPR036259">
    <property type="entry name" value="MFS_trans_sf"/>
</dbReference>
<dbReference type="STRING" id="453.Lfee_3111"/>
<evidence type="ECO:0000313" key="10">
    <source>
        <dbReference type="EMBL" id="SPX60029.1"/>
    </source>
</evidence>
<evidence type="ECO:0000313" key="12">
    <source>
        <dbReference type="Proteomes" id="UP000251942"/>
    </source>
</evidence>
<dbReference type="NCBIfam" id="TIGR00924">
    <property type="entry name" value="yjdL_sub1_fam"/>
    <property type="match status" value="1"/>
</dbReference>
<dbReference type="PANTHER" id="PTHR23517">
    <property type="entry name" value="RESISTANCE PROTEIN MDTM, PUTATIVE-RELATED-RELATED"/>
    <property type="match status" value="1"/>
</dbReference>
<evidence type="ECO:0000313" key="9">
    <source>
        <dbReference type="EMBL" id="KTC95446.1"/>
    </source>
</evidence>
<accession>A0A0W0TIN3</accession>
<evidence type="ECO:0000256" key="4">
    <source>
        <dbReference type="ARBA" id="ARBA00022692"/>
    </source>
</evidence>
<dbReference type="InterPro" id="IPR005279">
    <property type="entry name" value="Dipep/tripep_permease"/>
</dbReference>
<dbReference type="PATRIC" id="fig|453.4.peg.3392"/>
<evidence type="ECO:0000256" key="6">
    <source>
        <dbReference type="ARBA" id="ARBA00022989"/>
    </source>
</evidence>
<name>A0A0W0TIN3_9GAMM</name>
<dbReference type="EMBL" id="LNYB01000085">
    <property type="protein sequence ID" value="KTC95446.1"/>
    <property type="molecule type" value="Genomic_DNA"/>
</dbReference>
<feature type="transmembrane region" description="Helical" evidence="8">
    <location>
        <begin position="109"/>
        <end position="132"/>
    </location>
</feature>
<organism evidence="9 11">
    <name type="scientific">Legionella feeleii</name>
    <dbReference type="NCBI Taxonomy" id="453"/>
    <lineage>
        <taxon>Bacteria</taxon>
        <taxon>Pseudomonadati</taxon>
        <taxon>Pseudomonadota</taxon>
        <taxon>Gammaproteobacteria</taxon>
        <taxon>Legionellales</taxon>
        <taxon>Legionellaceae</taxon>
        <taxon>Legionella</taxon>
    </lineage>
</organism>
<dbReference type="GO" id="GO:0015833">
    <property type="term" value="P:peptide transport"/>
    <property type="evidence" value="ECO:0007669"/>
    <property type="project" value="UniProtKB-KW"/>
</dbReference>
<comment type="subcellular location">
    <subcellularLocation>
        <location evidence="1">Cell membrane</location>
        <topology evidence="1">Multi-pass membrane protein</topology>
    </subcellularLocation>
</comment>
<dbReference type="EMBL" id="UASS01000005">
    <property type="protein sequence ID" value="SPX60029.1"/>
    <property type="molecule type" value="Genomic_DNA"/>
</dbReference>
<proteinExistence type="predicted"/>
<keyword evidence="2" id="KW-0813">Transport</keyword>
<evidence type="ECO:0000256" key="2">
    <source>
        <dbReference type="ARBA" id="ARBA00022448"/>
    </source>
</evidence>
<dbReference type="AlphaFoldDB" id="A0A0W0TIN3"/>
<dbReference type="Proteomes" id="UP000251942">
    <property type="component" value="Unassembled WGS sequence"/>
</dbReference>
<evidence type="ECO:0000256" key="5">
    <source>
        <dbReference type="ARBA" id="ARBA00022856"/>
    </source>
</evidence>
<evidence type="ECO:0000256" key="8">
    <source>
        <dbReference type="SAM" id="Phobius"/>
    </source>
</evidence>
<sequence length="511" mass="56603">MLRVANKKIVWNRLPQGVVPLFFIQVFATLSFSVLYSTLVLFMTGKLGLSIKLANSVTGIFVALNFTLHLLGGYCGGRFFSNRALFCFSMFAQIVGCILLASINAAYLYYGLATFLIGCGLNVACVNCMLTQRFKPQDQRRETVFLWNYAGMNIGFFIGFSLSGYFQLSQNYQRLFLLSSLGNLVALFICLYCWHSLADHETVYSRLSRQKQRQASFIGILVILCLPLLLSQLIHSVNWANKLVLFTGGLMLAVACWLAFQQNVMDAQKKMLAFVVLMLVSTVFWMLYQTGPMGLTYFIDNNVDRNWLMMTIPPQWFQNINTLSIVIGGPLLSSLLNHLRSRGIPINVPAQFAWALLLISLAFIILPVGIISANSVGLVAPGWIFLSFILQSAGELLIAPIGYAMVGALIPNSLQGVMMGMWMLSTGVGAILSSYSSNWMIGGQDSISPVLTNSSYSRVFLELGLIALVAALLLFILRPRLCKWIENMQSEVINEGNAAVVNDSVIITPTR</sequence>
<evidence type="ECO:0000256" key="1">
    <source>
        <dbReference type="ARBA" id="ARBA00004651"/>
    </source>
</evidence>
<feature type="transmembrane region" description="Helical" evidence="8">
    <location>
        <begin position="456"/>
        <end position="477"/>
    </location>
</feature>
<keyword evidence="5" id="KW-0653">Protein transport</keyword>
<dbReference type="PANTHER" id="PTHR23517:SF15">
    <property type="entry name" value="PROTON-DEPENDENT OLIGOPEPTIDE FAMILY TRANSPORT PROTEIN"/>
    <property type="match status" value="1"/>
</dbReference>
<keyword evidence="3" id="KW-1003">Cell membrane</keyword>
<evidence type="ECO:0000256" key="3">
    <source>
        <dbReference type="ARBA" id="ARBA00022475"/>
    </source>
</evidence>
<feature type="transmembrane region" description="Helical" evidence="8">
    <location>
        <begin position="144"/>
        <end position="166"/>
    </location>
</feature>
<dbReference type="InterPro" id="IPR050171">
    <property type="entry name" value="MFS_Transporters"/>
</dbReference>
<keyword evidence="4 8" id="KW-0812">Transmembrane</keyword>
<protein>
    <submittedName>
        <fullName evidence="9">Peptide transport protein, POT family</fullName>
    </submittedName>
</protein>
<feature type="transmembrane region" description="Helical" evidence="8">
    <location>
        <begin position="172"/>
        <end position="194"/>
    </location>
</feature>
<dbReference type="Gene3D" id="1.20.1250.20">
    <property type="entry name" value="MFS general substrate transporter like domains"/>
    <property type="match status" value="1"/>
</dbReference>
<keyword evidence="7 8" id="KW-0472">Membrane</keyword>
<reference evidence="9 11" key="1">
    <citation type="submission" date="2015-11" db="EMBL/GenBank/DDBJ databases">
        <title>Genomic analysis of 38 Legionella species identifies large and diverse effector repertoires.</title>
        <authorList>
            <person name="Burstein D."/>
            <person name="Amaro F."/>
            <person name="Zusman T."/>
            <person name="Lifshitz Z."/>
            <person name="Cohen O."/>
            <person name="Gilbert J.A."/>
            <person name="Pupko T."/>
            <person name="Shuman H.A."/>
            <person name="Segal G."/>
        </authorList>
    </citation>
    <scope>NUCLEOTIDE SEQUENCE [LARGE SCALE GENOMIC DNA]</scope>
    <source>
        <strain evidence="9 11">WO-44C</strain>
    </source>
</reference>
<dbReference type="InterPro" id="IPR000109">
    <property type="entry name" value="POT_fam"/>
</dbReference>
<dbReference type="GO" id="GO:0005886">
    <property type="term" value="C:plasma membrane"/>
    <property type="evidence" value="ECO:0007669"/>
    <property type="project" value="UniProtKB-SubCell"/>
</dbReference>
<dbReference type="Proteomes" id="UP000054698">
    <property type="component" value="Unassembled WGS sequence"/>
</dbReference>
<feature type="transmembrane region" description="Helical" evidence="8">
    <location>
        <begin position="215"/>
        <end position="234"/>
    </location>
</feature>
<reference evidence="10 12" key="2">
    <citation type="submission" date="2018-06" db="EMBL/GenBank/DDBJ databases">
        <authorList>
            <consortium name="Pathogen Informatics"/>
            <person name="Doyle S."/>
        </authorList>
    </citation>
    <scope>NUCLEOTIDE SEQUENCE [LARGE SCALE GENOMIC DNA]</scope>
    <source>
        <strain evidence="10 12">NCTC12022</strain>
    </source>
</reference>
<feature type="transmembrane region" description="Helical" evidence="8">
    <location>
        <begin position="84"/>
        <end position="103"/>
    </location>
</feature>
<feature type="transmembrane region" description="Helical" evidence="8">
    <location>
        <begin position="417"/>
        <end position="436"/>
    </location>
</feature>
<keyword evidence="11" id="KW-1185">Reference proteome</keyword>
<gene>
    <name evidence="10" type="primary">dtpB_1</name>
    <name evidence="9" type="ORF">Lfee_3111</name>
    <name evidence="10" type="ORF">NCTC12022_00745</name>
</gene>
<keyword evidence="5" id="KW-0571">Peptide transport</keyword>
<dbReference type="Pfam" id="PF00854">
    <property type="entry name" value="PTR2"/>
    <property type="match status" value="1"/>
</dbReference>
<dbReference type="RefSeq" id="WP_082646673.1">
    <property type="nucleotide sequence ID" value="NZ_CAAAHT010000005.1"/>
</dbReference>
<feature type="transmembrane region" description="Helical" evidence="8">
    <location>
        <begin position="49"/>
        <end position="72"/>
    </location>
</feature>
<dbReference type="GO" id="GO:1904680">
    <property type="term" value="F:peptide transmembrane transporter activity"/>
    <property type="evidence" value="ECO:0007669"/>
    <property type="project" value="InterPro"/>
</dbReference>
<feature type="transmembrane region" description="Helical" evidence="8">
    <location>
        <begin position="21"/>
        <end position="43"/>
    </location>
</feature>
<feature type="transmembrane region" description="Helical" evidence="8">
    <location>
        <begin position="272"/>
        <end position="288"/>
    </location>
</feature>
<feature type="transmembrane region" description="Helical" evidence="8">
    <location>
        <begin position="348"/>
        <end position="371"/>
    </location>
</feature>
<keyword evidence="6 8" id="KW-1133">Transmembrane helix</keyword>
<dbReference type="SUPFAM" id="SSF103473">
    <property type="entry name" value="MFS general substrate transporter"/>
    <property type="match status" value="1"/>
</dbReference>
<dbReference type="OrthoDB" id="9772725at2"/>
<feature type="transmembrane region" description="Helical" evidence="8">
    <location>
        <begin position="240"/>
        <end position="260"/>
    </location>
</feature>
<evidence type="ECO:0000256" key="7">
    <source>
        <dbReference type="ARBA" id="ARBA00023136"/>
    </source>
</evidence>
<feature type="transmembrane region" description="Helical" evidence="8">
    <location>
        <begin position="383"/>
        <end position="410"/>
    </location>
</feature>
<evidence type="ECO:0000313" key="11">
    <source>
        <dbReference type="Proteomes" id="UP000054698"/>
    </source>
</evidence>